<dbReference type="InterPro" id="IPR045620">
    <property type="entry name" value="DUF6442"/>
</dbReference>
<protein>
    <submittedName>
        <fullName evidence="2">Uncharacterized protein</fullName>
    </submittedName>
</protein>
<accession>A0A1L8SV67</accession>
<dbReference type="OrthoDB" id="2191268at2"/>
<evidence type="ECO:0000313" key="2">
    <source>
        <dbReference type="EMBL" id="OJG35997.1"/>
    </source>
</evidence>
<dbReference type="AlphaFoldDB" id="A0A1L8SV67"/>
<feature type="transmembrane region" description="Helical" evidence="1">
    <location>
        <begin position="67"/>
        <end position="86"/>
    </location>
</feature>
<sequence length="87" mass="9930">MEDEKKQQTSTGLALATAGIFSLILFSILLLARVVEHREIMDLFCLVTGAAAAFCYGKFLWVKQKTWLVLSIPLFISCIFFFIQYLF</sequence>
<organism evidence="2 3">
    <name type="scientific">Enterococcus devriesei</name>
    <dbReference type="NCBI Taxonomy" id="319970"/>
    <lineage>
        <taxon>Bacteria</taxon>
        <taxon>Bacillati</taxon>
        <taxon>Bacillota</taxon>
        <taxon>Bacilli</taxon>
        <taxon>Lactobacillales</taxon>
        <taxon>Enterococcaceae</taxon>
        <taxon>Enterococcus</taxon>
    </lineage>
</organism>
<dbReference type="STRING" id="319970.RV00_GL002141"/>
<dbReference type="RefSeq" id="WP_071861959.1">
    <property type="nucleotide sequence ID" value="NZ_CAURXW010000002.1"/>
</dbReference>
<keyword evidence="1" id="KW-1133">Transmembrane helix</keyword>
<keyword evidence="1" id="KW-0812">Transmembrane</keyword>
<feature type="transmembrane region" description="Helical" evidence="1">
    <location>
        <begin position="43"/>
        <end position="61"/>
    </location>
</feature>
<name>A0A1L8SV67_9ENTE</name>
<keyword evidence="1" id="KW-0472">Membrane</keyword>
<dbReference type="EMBL" id="JXKM01000004">
    <property type="protein sequence ID" value="OJG35997.1"/>
    <property type="molecule type" value="Genomic_DNA"/>
</dbReference>
<comment type="caution">
    <text evidence="2">The sequence shown here is derived from an EMBL/GenBank/DDBJ whole genome shotgun (WGS) entry which is preliminary data.</text>
</comment>
<keyword evidence="3" id="KW-1185">Reference proteome</keyword>
<dbReference type="Proteomes" id="UP000183700">
    <property type="component" value="Unassembled WGS sequence"/>
</dbReference>
<proteinExistence type="predicted"/>
<feature type="transmembrane region" description="Helical" evidence="1">
    <location>
        <begin position="12"/>
        <end position="31"/>
    </location>
</feature>
<dbReference type="Pfam" id="PF20040">
    <property type="entry name" value="DUF6442"/>
    <property type="match status" value="1"/>
</dbReference>
<gene>
    <name evidence="2" type="ORF">RV00_GL002141</name>
</gene>
<evidence type="ECO:0000256" key="1">
    <source>
        <dbReference type="SAM" id="Phobius"/>
    </source>
</evidence>
<reference evidence="2 3" key="1">
    <citation type="submission" date="2014-12" db="EMBL/GenBank/DDBJ databases">
        <title>Draft genome sequences of 29 type strains of Enterococci.</title>
        <authorList>
            <person name="Zhong Z."/>
            <person name="Sun Z."/>
            <person name="Liu W."/>
            <person name="Zhang W."/>
            <person name="Zhang H."/>
        </authorList>
    </citation>
    <scope>NUCLEOTIDE SEQUENCE [LARGE SCALE GENOMIC DNA]</scope>
    <source>
        <strain evidence="2 3">DSM 22802</strain>
    </source>
</reference>
<evidence type="ECO:0000313" key="3">
    <source>
        <dbReference type="Proteomes" id="UP000183700"/>
    </source>
</evidence>